<sequence length="68" mass="7694">MSNVERNPSFKIIARQEGRRSGVKQTTVKNAGDLLVQDNKSVADSSDVVRVKKMFAVIKDRNNKKRYA</sequence>
<dbReference type="EMBL" id="MN739255">
    <property type="protein sequence ID" value="QHS95671.1"/>
    <property type="molecule type" value="Genomic_DNA"/>
</dbReference>
<name>A0A6C0BV90_9ZZZZ</name>
<organism evidence="1">
    <name type="scientific">viral metagenome</name>
    <dbReference type="NCBI Taxonomy" id="1070528"/>
    <lineage>
        <taxon>unclassified sequences</taxon>
        <taxon>metagenomes</taxon>
        <taxon>organismal metagenomes</taxon>
    </lineage>
</organism>
<dbReference type="AlphaFoldDB" id="A0A6C0BV90"/>
<protein>
    <submittedName>
        <fullName evidence="1">Uncharacterized protein</fullName>
    </submittedName>
</protein>
<evidence type="ECO:0000313" key="1">
    <source>
        <dbReference type="EMBL" id="QHS95671.1"/>
    </source>
</evidence>
<proteinExistence type="predicted"/>
<reference evidence="1" key="1">
    <citation type="journal article" date="2020" name="Nature">
        <title>Giant virus diversity and host interactions through global metagenomics.</title>
        <authorList>
            <person name="Schulz F."/>
            <person name="Roux S."/>
            <person name="Paez-Espino D."/>
            <person name="Jungbluth S."/>
            <person name="Walsh D.A."/>
            <person name="Denef V.J."/>
            <person name="McMahon K.D."/>
            <person name="Konstantinidis K.T."/>
            <person name="Eloe-Fadrosh E.A."/>
            <person name="Kyrpides N.C."/>
            <person name="Woyke T."/>
        </authorList>
    </citation>
    <scope>NUCLEOTIDE SEQUENCE</scope>
    <source>
        <strain evidence="1">GVMAG-M-3300018868-6</strain>
    </source>
</reference>
<accession>A0A6C0BV90</accession>